<keyword evidence="1" id="KW-1133">Transmembrane helix</keyword>
<organism evidence="2 3">
    <name type="scientific">Mycobacterium simulans</name>
    <dbReference type="NCBI Taxonomy" id="627089"/>
    <lineage>
        <taxon>Bacteria</taxon>
        <taxon>Bacillati</taxon>
        <taxon>Actinomycetota</taxon>
        <taxon>Actinomycetes</taxon>
        <taxon>Mycobacteriales</taxon>
        <taxon>Mycobacteriaceae</taxon>
        <taxon>Mycobacterium</taxon>
    </lineage>
</organism>
<keyword evidence="1" id="KW-0812">Transmembrane</keyword>
<dbReference type="Proteomes" id="UP000554965">
    <property type="component" value="Unassembled WGS sequence"/>
</dbReference>
<protein>
    <submittedName>
        <fullName evidence="2">Uncharacterized protein</fullName>
    </submittedName>
</protein>
<feature type="transmembrane region" description="Helical" evidence="1">
    <location>
        <begin position="80"/>
        <end position="102"/>
    </location>
</feature>
<feature type="transmembrane region" description="Helical" evidence="1">
    <location>
        <begin position="114"/>
        <end position="144"/>
    </location>
</feature>
<evidence type="ECO:0000256" key="1">
    <source>
        <dbReference type="SAM" id="Phobius"/>
    </source>
</evidence>
<sequence>MFLENWIESIMPASYSGLDQIRATTVIVTSLAIAASMVLLILYWIITKSLETVKSIYAAIGIILLLIIGIELVIQGHVFVAAWMMVTVMLLLNFASMLAYGIATSASSGCILPILLAMFCLGVGVGYAVTVLCCGAVFIIPALQSRGWVRTILPYQVSNLTFDAPTLTLIYLVAAIITSSSVNFIAH</sequence>
<gene>
    <name evidence="2" type="ORF">MSIMFB_04375</name>
</gene>
<evidence type="ECO:0000313" key="3">
    <source>
        <dbReference type="Proteomes" id="UP000554965"/>
    </source>
</evidence>
<comment type="caution">
    <text evidence="2">The sequence shown here is derived from an EMBL/GenBank/DDBJ whole genome shotgun (WGS) entry which is preliminary data.</text>
</comment>
<reference evidence="2 3" key="1">
    <citation type="submission" date="2017-10" db="EMBL/GenBank/DDBJ databases">
        <authorList>
            <consortium name="Urmite Genomes"/>
        </authorList>
    </citation>
    <scope>NUCLEOTIDE SEQUENCE [LARGE SCALE GENOMIC DNA]</scope>
    <source>
        <strain evidence="2 3">FB-527</strain>
    </source>
</reference>
<feature type="transmembrane region" description="Helical" evidence="1">
    <location>
        <begin position="56"/>
        <end position="74"/>
    </location>
</feature>
<dbReference type="AlphaFoldDB" id="A0A7Z7NBG3"/>
<keyword evidence="3" id="KW-1185">Reference proteome</keyword>
<feature type="transmembrane region" description="Helical" evidence="1">
    <location>
        <begin position="164"/>
        <end position="186"/>
    </location>
</feature>
<name>A0A7Z7NBG3_9MYCO</name>
<keyword evidence="1" id="KW-0472">Membrane</keyword>
<evidence type="ECO:0000313" key="2">
    <source>
        <dbReference type="EMBL" id="SOJ56898.1"/>
    </source>
</evidence>
<feature type="transmembrane region" description="Helical" evidence="1">
    <location>
        <begin position="20"/>
        <end position="44"/>
    </location>
</feature>
<accession>A0A7Z7NBG3</accession>
<proteinExistence type="predicted"/>
<dbReference type="EMBL" id="OCTY01000002">
    <property type="protein sequence ID" value="SOJ56898.1"/>
    <property type="molecule type" value="Genomic_DNA"/>
</dbReference>